<organism evidence="2 3">
    <name type="scientific">Heliocybe sulcata</name>
    <dbReference type="NCBI Taxonomy" id="5364"/>
    <lineage>
        <taxon>Eukaryota</taxon>
        <taxon>Fungi</taxon>
        <taxon>Dikarya</taxon>
        <taxon>Basidiomycota</taxon>
        <taxon>Agaricomycotina</taxon>
        <taxon>Agaricomycetes</taxon>
        <taxon>Gloeophyllales</taxon>
        <taxon>Gloeophyllaceae</taxon>
        <taxon>Heliocybe</taxon>
    </lineage>
</organism>
<evidence type="ECO:0000313" key="3">
    <source>
        <dbReference type="Proteomes" id="UP000305948"/>
    </source>
</evidence>
<feature type="compositionally biased region" description="Polar residues" evidence="1">
    <location>
        <begin position="341"/>
        <end position="351"/>
    </location>
</feature>
<evidence type="ECO:0000256" key="1">
    <source>
        <dbReference type="SAM" id="MobiDB-lite"/>
    </source>
</evidence>
<dbReference type="Proteomes" id="UP000305948">
    <property type="component" value="Unassembled WGS sequence"/>
</dbReference>
<reference evidence="2 3" key="1">
    <citation type="journal article" date="2019" name="Nat. Ecol. Evol.">
        <title>Megaphylogeny resolves global patterns of mushroom evolution.</title>
        <authorList>
            <person name="Varga T."/>
            <person name="Krizsan K."/>
            <person name="Foldi C."/>
            <person name="Dima B."/>
            <person name="Sanchez-Garcia M."/>
            <person name="Sanchez-Ramirez S."/>
            <person name="Szollosi G.J."/>
            <person name="Szarkandi J.G."/>
            <person name="Papp V."/>
            <person name="Albert L."/>
            <person name="Andreopoulos W."/>
            <person name="Angelini C."/>
            <person name="Antonin V."/>
            <person name="Barry K.W."/>
            <person name="Bougher N.L."/>
            <person name="Buchanan P."/>
            <person name="Buyck B."/>
            <person name="Bense V."/>
            <person name="Catcheside P."/>
            <person name="Chovatia M."/>
            <person name="Cooper J."/>
            <person name="Damon W."/>
            <person name="Desjardin D."/>
            <person name="Finy P."/>
            <person name="Geml J."/>
            <person name="Haridas S."/>
            <person name="Hughes K."/>
            <person name="Justo A."/>
            <person name="Karasinski D."/>
            <person name="Kautmanova I."/>
            <person name="Kiss B."/>
            <person name="Kocsube S."/>
            <person name="Kotiranta H."/>
            <person name="LaButti K.M."/>
            <person name="Lechner B.E."/>
            <person name="Liimatainen K."/>
            <person name="Lipzen A."/>
            <person name="Lukacs Z."/>
            <person name="Mihaltcheva S."/>
            <person name="Morgado L.N."/>
            <person name="Niskanen T."/>
            <person name="Noordeloos M.E."/>
            <person name="Ohm R.A."/>
            <person name="Ortiz-Santana B."/>
            <person name="Ovrebo C."/>
            <person name="Racz N."/>
            <person name="Riley R."/>
            <person name="Savchenko A."/>
            <person name="Shiryaev A."/>
            <person name="Soop K."/>
            <person name="Spirin V."/>
            <person name="Szebenyi C."/>
            <person name="Tomsovsky M."/>
            <person name="Tulloss R.E."/>
            <person name="Uehling J."/>
            <person name="Grigoriev I.V."/>
            <person name="Vagvolgyi C."/>
            <person name="Papp T."/>
            <person name="Martin F.M."/>
            <person name="Miettinen O."/>
            <person name="Hibbett D.S."/>
            <person name="Nagy L.G."/>
        </authorList>
    </citation>
    <scope>NUCLEOTIDE SEQUENCE [LARGE SCALE GENOMIC DNA]</scope>
    <source>
        <strain evidence="2 3">OMC1185</strain>
    </source>
</reference>
<keyword evidence="3" id="KW-1185">Reference proteome</keyword>
<feature type="region of interest" description="Disordered" evidence="1">
    <location>
        <begin position="100"/>
        <end position="202"/>
    </location>
</feature>
<dbReference type="OrthoDB" id="10642182at2759"/>
<sequence>MILDEEPALKPTRAQPAPDNKPPQAIEILSDEDFEGSLHPPKTKLVPSVPSSLPTPPGGLQYTNTQPMHKRPAVQEDSNVVGKRARIEVYERPLLQKDAIKSSSRMKTEEALPANEYTGTSVQPTGSLSDKRVATPSALKSESEVDFARDVRPPSLKRQPFTGPTPFRPSDLLPYRPARTPLFLPSASPTPGPSSFPSKVARNAKSRTPLFLPSISPSPVPIRHSQVNGSFGLRTSKISADWEFGEDEAEAEGDQRPDHGERHSRFTDSQGPQDLRTAFGRMNLKKNHLTIEEGTSERRLLNRIRQLQGEPGRAESIAGSSHGRVARDDMDELYATETEEGQIQTGITKPGSSREGGSAQKPSFAPTPASNPIIPLLISGHQARDNVYLGRGSEAGKRRATKTKAQKTKKRKRGLRFCVLGVTETDNLGRTTVHYRPFNGSQQ</sequence>
<feature type="region of interest" description="Disordered" evidence="1">
    <location>
        <begin position="337"/>
        <end position="372"/>
    </location>
</feature>
<dbReference type="STRING" id="5364.A0A5C3N645"/>
<feature type="region of interest" description="Disordered" evidence="1">
    <location>
        <begin position="1"/>
        <end position="80"/>
    </location>
</feature>
<feature type="region of interest" description="Disordered" evidence="1">
    <location>
        <begin position="244"/>
        <end position="274"/>
    </location>
</feature>
<name>A0A5C3N645_9AGAM</name>
<accession>A0A5C3N645</accession>
<gene>
    <name evidence="2" type="ORF">OE88DRAFT_1807534</name>
</gene>
<evidence type="ECO:0000313" key="2">
    <source>
        <dbReference type="EMBL" id="TFK52662.1"/>
    </source>
</evidence>
<dbReference type="EMBL" id="ML213509">
    <property type="protein sequence ID" value="TFK52662.1"/>
    <property type="molecule type" value="Genomic_DNA"/>
</dbReference>
<feature type="compositionally biased region" description="Basic and acidic residues" evidence="1">
    <location>
        <begin position="100"/>
        <end position="110"/>
    </location>
</feature>
<feature type="compositionally biased region" description="Basic and acidic residues" evidence="1">
    <location>
        <begin position="141"/>
        <end position="152"/>
    </location>
</feature>
<feature type="compositionally biased region" description="Basic and acidic residues" evidence="1">
    <location>
        <begin position="253"/>
        <end position="266"/>
    </location>
</feature>
<proteinExistence type="predicted"/>
<dbReference type="AlphaFoldDB" id="A0A5C3N645"/>
<protein>
    <submittedName>
        <fullName evidence="2">Uncharacterized protein</fullName>
    </submittedName>
</protein>
<feature type="compositionally biased region" description="Polar residues" evidence="1">
    <location>
        <begin position="117"/>
        <end position="128"/>
    </location>
</feature>